<dbReference type="InterPro" id="IPR030400">
    <property type="entry name" value="Sedolisin_dom"/>
</dbReference>
<gene>
    <name evidence="10" type="ORF">KSF_025390</name>
</gene>
<dbReference type="InterPro" id="IPR050819">
    <property type="entry name" value="Tripeptidyl-peptidase_I"/>
</dbReference>
<keyword evidence="6" id="KW-0106">Calcium</keyword>
<evidence type="ECO:0000256" key="7">
    <source>
        <dbReference type="ARBA" id="ARBA00023145"/>
    </source>
</evidence>
<name>A0A8J3ILQ2_9CHLR</name>
<organism evidence="10 11">
    <name type="scientific">Reticulibacter mediterranei</name>
    <dbReference type="NCBI Taxonomy" id="2778369"/>
    <lineage>
        <taxon>Bacteria</taxon>
        <taxon>Bacillati</taxon>
        <taxon>Chloroflexota</taxon>
        <taxon>Ktedonobacteria</taxon>
        <taxon>Ktedonobacterales</taxon>
        <taxon>Reticulibacteraceae</taxon>
        <taxon>Reticulibacter</taxon>
    </lineage>
</organism>
<reference evidence="10" key="1">
    <citation type="submission" date="2020-10" db="EMBL/GenBank/DDBJ databases">
        <title>Taxonomic study of unclassified bacteria belonging to the class Ktedonobacteria.</title>
        <authorList>
            <person name="Yabe S."/>
            <person name="Wang C.M."/>
            <person name="Zheng Y."/>
            <person name="Sakai Y."/>
            <person name="Cavaletti L."/>
            <person name="Monciardini P."/>
            <person name="Donadio S."/>
        </authorList>
    </citation>
    <scope>NUCLEOTIDE SEQUENCE</scope>
    <source>
        <strain evidence="10">ID150040</strain>
    </source>
</reference>
<dbReference type="InterPro" id="IPR000209">
    <property type="entry name" value="Peptidase_S8/S53_dom"/>
</dbReference>
<dbReference type="Proteomes" id="UP000597444">
    <property type="component" value="Unassembled WGS sequence"/>
</dbReference>
<evidence type="ECO:0000256" key="8">
    <source>
        <dbReference type="SAM" id="SignalP"/>
    </source>
</evidence>
<evidence type="ECO:0000256" key="1">
    <source>
        <dbReference type="ARBA" id="ARBA00001913"/>
    </source>
</evidence>
<dbReference type="Gene3D" id="3.40.50.200">
    <property type="entry name" value="Peptidase S8/S53 domain"/>
    <property type="match status" value="1"/>
</dbReference>
<sequence length="598" mass="64496">MSLQRRQSRWHVLQITTFLMLLLPLALAACGGDDTTKNAAPTPAPTNASTQMVNFDLGIPKAALNSPVVGDLPGDTLLKVNVSFKPNEELLNKLDTQKGKTDDQTDAASLANQLGITDQQYAQVKSFFGVQDAKLQLSKLHTNLSIEAKASSLANLLHTKFVYHQYQNRKFFAPSTQLQLPKQVADQVIAINGLDSYKQALKPGIMGSKLQPLTTRQQHAANADCTVNGDQLLPKQIRSAYGYSSFWNQGYYGKGTTIILPELAAFNTTDVQNYLGCVGYRGKLSVVNVAPAPNPNKDLWGGSGTIEATLDIQMVAGMAPDANIVVYQTDGNPELPDGTYRDPLHDVLRQIVEDNTNNHQFKVVSVSWGGAEKNETQSSSQALNSDLQYLSRVEHMTVFTASGDCGAYSLRKYPGELSVDFPSASPYSVGVGGTQLTVNANGTRASEVVWSESPQKADCDNSWGSGGGISELFAQPKWQTSFGIDANGRAVPDVSAVATDIAMFVDGQWVIGGGTSAATPIWAAGWSLTNQMLINKTKTYFYGPAAFYAAAKNNGSFFDVQQGNNLHYKAGSGYDMTSGLGTPDLPKLYQALYPLTQE</sequence>
<dbReference type="RefSeq" id="WP_220203319.1">
    <property type="nucleotide sequence ID" value="NZ_BNJK01000001.1"/>
</dbReference>
<dbReference type="SUPFAM" id="SSF52743">
    <property type="entry name" value="Subtilisin-like"/>
    <property type="match status" value="1"/>
</dbReference>
<dbReference type="SMART" id="SM00944">
    <property type="entry name" value="Pro-kuma_activ"/>
    <property type="match status" value="1"/>
</dbReference>
<keyword evidence="8" id="KW-0732">Signal</keyword>
<evidence type="ECO:0000256" key="3">
    <source>
        <dbReference type="ARBA" id="ARBA00022723"/>
    </source>
</evidence>
<dbReference type="GO" id="GO:0008240">
    <property type="term" value="F:tripeptidyl-peptidase activity"/>
    <property type="evidence" value="ECO:0007669"/>
    <property type="project" value="TreeGrafter"/>
</dbReference>
<comment type="cofactor">
    <cofactor evidence="1">
        <name>Ca(2+)</name>
        <dbReference type="ChEBI" id="CHEBI:29108"/>
    </cofactor>
</comment>
<comment type="caution">
    <text evidence="10">The sequence shown here is derived from an EMBL/GenBank/DDBJ whole genome shotgun (WGS) entry which is preliminary data.</text>
</comment>
<accession>A0A8J3ILQ2</accession>
<keyword evidence="11" id="KW-1185">Reference proteome</keyword>
<dbReference type="GO" id="GO:0004252">
    <property type="term" value="F:serine-type endopeptidase activity"/>
    <property type="evidence" value="ECO:0007669"/>
    <property type="project" value="InterPro"/>
</dbReference>
<dbReference type="InterPro" id="IPR036852">
    <property type="entry name" value="Peptidase_S8/S53_dom_sf"/>
</dbReference>
<keyword evidence="7" id="KW-0865">Zymogen</keyword>
<dbReference type="SUPFAM" id="SSF54897">
    <property type="entry name" value="Protease propeptides/inhibitors"/>
    <property type="match status" value="1"/>
</dbReference>
<keyword evidence="4" id="KW-0378">Hydrolase</keyword>
<proteinExistence type="predicted"/>
<evidence type="ECO:0000256" key="4">
    <source>
        <dbReference type="ARBA" id="ARBA00022801"/>
    </source>
</evidence>
<dbReference type="PANTHER" id="PTHR14218:SF15">
    <property type="entry name" value="TRIPEPTIDYL-PEPTIDASE 1"/>
    <property type="match status" value="1"/>
</dbReference>
<evidence type="ECO:0000313" key="11">
    <source>
        <dbReference type="Proteomes" id="UP000597444"/>
    </source>
</evidence>
<evidence type="ECO:0000256" key="2">
    <source>
        <dbReference type="ARBA" id="ARBA00022670"/>
    </source>
</evidence>
<evidence type="ECO:0000256" key="5">
    <source>
        <dbReference type="ARBA" id="ARBA00022825"/>
    </source>
</evidence>
<feature type="signal peptide" evidence="8">
    <location>
        <begin position="1"/>
        <end position="28"/>
    </location>
</feature>
<dbReference type="GO" id="GO:0006508">
    <property type="term" value="P:proteolysis"/>
    <property type="evidence" value="ECO:0007669"/>
    <property type="project" value="UniProtKB-KW"/>
</dbReference>
<dbReference type="PROSITE" id="PS51257">
    <property type="entry name" value="PROKAR_LIPOPROTEIN"/>
    <property type="match status" value="1"/>
</dbReference>
<keyword evidence="5" id="KW-0720">Serine protease</keyword>
<dbReference type="Pfam" id="PF09286">
    <property type="entry name" value="Pro-kuma_activ"/>
    <property type="match status" value="1"/>
</dbReference>
<dbReference type="CDD" id="cd04056">
    <property type="entry name" value="Peptidases_S53"/>
    <property type="match status" value="1"/>
</dbReference>
<dbReference type="InterPro" id="IPR015366">
    <property type="entry name" value="S53_propep"/>
</dbReference>
<keyword evidence="3" id="KW-0479">Metal-binding</keyword>
<evidence type="ECO:0000313" key="10">
    <source>
        <dbReference type="EMBL" id="GHO92491.1"/>
    </source>
</evidence>
<dbReference type="Pfam" id="PF00082">
    <property type="entry name" value="Peptidase_S8"/>
    <property type="match status" value="1"/>
</dbReference>
<feature type="chain" id="PRO_5035244974" evidence="8">
    <location>
        <begin position="29"/>
        <end position="598"/>
    </location>
</feature>
<protein>
    <submittedName>
        <fullName evidence="10">Pseudomonapepsin</fullName>
    </submittedName>
</protein>
<keyword evidence="2" id="KW-0645">Protease</keyword>
<dbReference type="EMBL" id="BNJK01000001">
    <property type="protein sequence ID" value="GHO92491.1"/>
    <property type="molecule type" value="Genomic_DNA"/>
</dbReference>
<dbReference type="PANTHER" id="PTHR14218">
    <property type="entry name" value="PROTEASE S8 TRIPEPTIDYL PEPTIDASE I CLN2"/>
    <property type="match status" value="1"/>
</dbReference>
<feature type="domain" description="Peptidase S53" evidence="9">
    <location>
        <begin position="231"/>
        <end position="595"/>
    </location>
</feature>
<dbReference type="AlphaFoldDB" id="A0A8J3ILQ2"/>
<evidence type="ECO:0000259" key="9">
    <source>
        <dbReference type="PROSITE" id="PS51695"/>
    </source>
</evidence>
<evidence type="ECO:0000256" key="6">
    <source>
        <dbReference type="ARBA" id="ARBA00022837"/>
    </source>
</evidence>
<dbReference type="GO" id="GO:0046872">
    <property type="term" value="F:metal ion binding"/>
    <property type="evidence" value="ECO:0007669"/>
    <property type="project" value="UniProtKB-KW"/>
</dbReference>
<dbReference type="PROSITE" id="PS51695">
    <property type="entry name" value="SEDOLISIN"/>
    <property type="match status" value="1"/>
</dbReference>